<keyword evidence="2" id="KW-0863">Zinc-finger</keyword>
<feature type="compositionally biased region" description="Basic and acidic residues" evidence="4">
    <location>
        <begin position="804"/>
        <end position="893"/>
    </location>
</feature>
<evidence type="ECO:0000259" key="6">
    <source>
        <dbReference type="Pfam" id="PF26431"/>
    </source>
</evidence>
<feature type="compositionally biased region" description="Basic and acidic residues" evidence="4">
    <location>
        <begin position="571"/>
        <end position="582"/>
    </location>
</feature>
<feature type="region of interest" description="Disordered" evidence="4">
    <location>
        <begin position="183"/>
        <end position="291"/>
    </location>
</feature>
<evidence type="ECO:0000259" key="5">
    <source>
        <dbReference type="Pfam" id="PF01753"/>
    </source>
</evidence>
<evidence type="ECO:0000313" key="10">
    <source>
        <dbReference type="RefSeq" id="XP_035675843.1"/>
    </source>
</evidence>
<dbReference type="RefSeq" id="XP_035675842.1">
    <property type="nucleotide sequence ID" value="XM_035819949.1"/>
</dbReference>
<evidence type="ECO:0000313" key="7">
    <source>
        <dbReference type="Proteomes" id="UP000001554"/>
    </source>
</evidence>
<protein>
    <submittedName>
        <fullName evidence="8 9">Nucleolar protein dao-5-like</fullName>
    </submittedName>
</protein>
<feature type="region of interest" description="Disordered" evidence="4">
    <location>
        <begin position="326"/>
        <end position="413"/>
    </location>
</feature>
<dbReference type="InterPro" id="IPR058430">
    <property type="entry name" value="DUF8117"/>
</dbReference>
<evidence type="ECO:0000256" key="1">
    <source>
        <dbReference type="ARBA" id="ARBA00022723"/>
    </source>
</evidence>
<dbReference type="OrthoDB" id="432970at2759"/>
<evidence type="ECO:0000256" key="2">
    <source>
        <dbReference type="ARBA" id="ARBA00022771"/>
    </source>
</evidence>
<keyword evidence="3" id="KW-0862">Zinc</keyword>
<dbReference type="Gene3D" id="6.10.140.2220">
    <property type="match status" value="1"/>
</dbReference>
<organism evidence="7 8">
    <name type="scientific">Branchiostoma floridae</name>
    <name type="common">Florida lancelet</name>
    <name type="synonym">Amphioxus</name>
    <dbReference type="NCBI Taxonomy" id="7739"/>
    <lineage>
        <taxon>Eukaryota</taxon>
        <taxon>Metazoa</taxon>
        <taxon>Chordata</taxon>
        <taxon>Cephalochordata</taxon>
        <taxon>Leptocardii</taxon>
        <taxon>Amphioxiformes</taxon>
        <taxon>Branchiostomatidae</taxon>
        <taxon>Branchiostoma</taxon>
    </lineage>
</organism>
<feature type="compositionally biased region" description="Basic and acidic residues" evidence="4">
    <location>
        <begin position="471"/>
        <end position="489"/>
    </location>
</feature>
<dbReference type="OMA" id="MMRVNET"/>
<feature type="domain" description="DUF8117" evidence="6">
    <location>
        <begin position="42"/>
        <end position="172"/>
    </location>
</feature>
<feature type="compositionally biased region" description="Basic and acidic residues" evidence="4">
    <location>
        <begin position="326"/>
        <end position="343"/>
    </location>
</feature>
<feature type="compositionally biased region" description="Basic residues" evidence="4">
    <location>
        <begin position="252"/>
        <end position="261"/>
    </location>
</feature>
<dbReference type="RefSeq" id="XP_035675840.1">
    <property type="nucleotide sequence ID" value="XM_035819947.1"/>
</dbReference>
<evidence type="ECO:0000256" key="4">
    <source>
        <dbReference type="SAM" id="MobiDB-lite"/>
    </source>
</evidence>
<proteinExistence type="predicted"/>
<feature type="compositionally biased region" description="Polar residues" evidence="4">
    <location>
        <begin position="232"/>
        <end position="251"/>
    </location>
</feature>
<dbReference type="Pfam" id="PF01753">
    <property type="entry name" value="zf-MYND"/>
    <property type="match status" value="1"/>
</dbReference>
<sequence>MRKVQLTAYDFGMFDCDISPTEYDFFLKHKGAFKRMWSDQGKKFWNRFMVCFRAFSQNYGAIKEFPVKSDKYEAYIDQAFIYIHDQFVEGKVSTAKGLVLDTVVVAQNRQSLQYLESQSFAKDPFYNKDTRDVFRRLFGQPGEKSSYVKVYFLIPLYVKFGGSVCRCLRHWLEAEEIDSADESYYIPPGPNMIMPKSDKRKDILPVSTKETRARSLDRDVRDSSKIKELPNSDAQKSTVDQNGSVQATGTGTKKKKKKKKPKHDESKRSESSDSTSSGANESKADKSESGLSPLLGAVIAPHIDGDPTMDAILAAVVKNNVEVERMQREASAAKRAAAAKEYEASNLAERAPPTVGQKSSNPSSPVRPKANKKDTFVANEGSPLVQKLEETFGLPKPTQTKKRDKSPPIKISVSGCEEGKKKLAEAEKRGERTSATVNVTVTFDPEVRNQITPEKTKAAFEEVLHNMYTKPPKERLSSDPRERKEQIRERLRRKHACKDMPQVLDCHWASDLRKSTSDAEKVKEKSPEEMFDISKEDMAKKLSDLCKFQPEKNNPWAAQGPPVPPPAHLLKMVDKDNAEAKKSSSTKTVEVRSTETQTTQPRSSDAQATQPKPSPVPLKSDSSVKTASSPSTQTTHSTVANPTSPNPKSNGAGKGDRESIIVILDEDKMKKTGGSDTKAGEERQGARLVELKPDGQEEVLESKTEEEERMEQRAKAVAEQVALMAGIPPQGKPNLDDDILQNIDVSKYVRTSTVENPIMFDGQLLSPGARIINVYHPPGTPGIPLESEMNKRIKVLGKPPDQQAGKKEQVKKSSTEVDASSKKKDSEAASKKKVIDREAITRKISELEASSKKKGSETSPRKKSEDNGIRVTGDDGIRVKGDSPTKKPKEKQSSKPTQSSKPADMQEGASAKPKAGDSEKKPSSGQPPKGLGADAVEKIKSGMFAPFLKGMNPVVQDYIEGPGCALIGMYVPQNPDNPGQQDRVGMMRVSETMSKIREMQACQERWDLTHEEFDEITSNGTLQLCDELVIDYLAKKTDRTTGPPGRPAAVIPLLPAATEGKRKTGKLRSCSNCGQIEPHPRTFKQCQRCKENRSKYPRFYCGRDCQIEDWGARHRQEHLDMD</sequence>
<keyword evidence="7" id="KW-1185">Reference proteome</keyword>
<reference evidence="7" key="1">
    <citation type="journal article" date="2020" name="Nat. Ecol. Evol.">
        <title>Deeply conserved synteny resolves early events in vertebrate evolution.</title>
        <authorList>
            <person name="Simakov O."/>
            <person name="Marletaz F."/>
            <person name="Yue J.X."/>
            <person name="O'Connell B."/>
            <person name="Jenkins J."/>
            <person name="Brandt A."/>
            <person name="Calef R."/>
            <person name="Tung C.H."/>
            <person name="Huang T.K."/>
            <person name="Schmutz J."/>
            <person name="Satoh N."/>
            <person name="Yu J.K."/>
            <person name="Putnam N.H."/>
            <person name="Green R.E."/>
            <person name="Rokhsar D.S."/>
        </authorList>
    </citation>
    <scope>NUCLEOTIDE SEQUENCE [LARGE SCALE GENOMIC DNA]</scope>
    <source>
        <strain evidence="7">S238N-H82</strain>
    </source>
</reference>
<feature type="compositionally biased region" description="Polar residues" evidence="4">
    <location>
        <begin position="594"/>
        <end position="611"/>
    </location>
</feature>
<evidence type="ECO:0000313" key="9">
    <source>
        <dbReference type="RefSeq" id="XP_035675842.1"/>
    </source>
</evidence>
<name>A0A9J7L5F8_BRAFL</name>
<feature type="region of interest" description="Disordered" evidence="4">
    <location>
        <begin position="466"/>
        <end position="496"/>
    </location>
</feature>
<feature type="compositionally biased region" description="Low complexity" evidence="4">
    <location>
        <begin position="272"/>
        <end position="281"/>
    </location>
</feature>
<evidence type="ECO:0000313" key="8">
    <source>
        <dbReference type="RefSeq" id="XP_035675840.1"/>
    </source>
</evidence>
<dbReference type="KEGG" id="bfo:118415384"/>
<keyword evidence="1" id="KW-0479">Metal-binding</keyword>
<feature type="compositionally biased region" description="Polar residues" evidence="4">
    <location>
        <begin position="620"/>
        <end position="649"/>
    </location>
</feature>
<feature type="region of interest" description="Disordered" evidence="4">
    <location>
        <begin position="780"/>
        <end position="933"/>
    </location>
</feature>
<feature type="region of interest" description="Disordered" evidence="4">
    <location>
        <begin position="511"/>
        <end position="685"/>
    </location>
</feature>
<gene>
    <name evidence="8 9 10" type="primary">LOC118415384</name>
</gene>
<dbReference type="InterPro" id="IPR002893">
    <property type="entry name" value="Znf_MYND"/>
</dbReference>
<dbReference type="AlphaFoldDB" id="A0A9J7L5F8"/>
<dbReference type="RefSeq" id="XP_035675843.1">
    <property type="nucleotide sequence ID" value="XM_035819950.1"/>
</dbReference>
<accession>A0A9J7L5F8</accession>
<feature type="compositionally biased region" description="Basic and acidic residues" evidence="4">
    <location>
        <begin position="511"/>
        <end position="544"/>
    </location>
</feature>
<evidence type="ECO:0000256" key="3">
    <source>
        <dbReference type="ARBA" id="ARBA00022833"/>
    </source>
</evidence>
<dbReference type="Proteomes" id="UP000001554">
    <property type="component" value="Chromosome 5"/>
</dbReference>
<feature type="compositionally biased region" description="Basic and acidic residues" evidence="4">
    <location>
        <begin position="262"/>
        <end position="271"/>
    </location>
</feature>
<dbReference type="GeneID" id="118415384"/>
<reference evidence="8 9" key="2">
    <citation type="submission" date="2025-04" db="UniProtKB">
        <authorList>
            <consortium name="RefSeq"/>
        </authorList>
    </citation>
    <scope>IDENTIFICATION</scope>
    <source>
        <strain evidence="8 9">S238N-H82</strain>
        <tissue evidence="8 9">Testes</tissue>
    </source>
</reference>
<feature type="compositionally biased region" description="Basic and acidic residues" evidence="4">
    <location>
        <begin position="654"/>
        <end position="670"/>
    </location>
</feature>
<feature type="domain" description="MYND-type" evidence="5">
    <location>
        <begin position="1070"/>
        <end position="1117"/>
    </location>
</feature>
<feature type="compositionally biased region" description="Basic and acidic residues" evidence="4">
    <location>
        <begin position="196"/>
        <end position="230"/>
    </location>
</feature>
<dbReference type="Pfam" id="PF26431">
    <property type="entry name" value="DUF8117"/>
    <property type="match status" value="1"/>
</dbReference>
<dbReference type="GO" id="GO:0008270">
    <property type="term" value="F:zinc ion binding"/>
    <property type="evidence" value="ECO:0007669"/>
    <property type="project" value="UniProtKB-KW"/>
</dbReference>